<organism evidence="2 3">
    <name type="scientific">Microbacterium oxydans</name>
    <dbReference type="NCBI Taxonomy" id="82380"/>
    <lineage>
        <taxon>Bacteria</taxon>
        <taxon>Bacillati</taxon>
        <taxon>Actinomycetota</taxon>
        <taxon>Actinomycetes</taxon>
        <taxon>Micrococcales</taxon>
        <taxon>Microbacteriaceae</taxon>
        <taxon>Microbacterium</taxon>
    </lineage>
</organism>
<comment type="caution">
    <text evidence="2">The sequence shown here is derived from an EMBL/GenBank/DDBJ whole genome shotgun (WGS) entry which is preliminary data.</text>
</comment>
<dbReference type="Proteomes" id="UP000033640">
    <property type="component" value="Unassembled WGS sequence"/>
</dbReference>
<protein>
    <recommendedName>
        <fullName evidence="4">Secreted protein</fullName>
    </recommendedName>
</protein>
<evidence type="ECO:0000313" key="2">
    <source>
        <dbReference type="EMBL" id="KJL28081.1"/>
    </source>
</evidence>
<gene>
    <name evidence="2" type="ORF">RS83_03146</name>
</gene>
<keyword evidence="1" id="KW-0732">Signal</keyword>
<feature type="signal peptide" evidence="1">
    <location>
        <begin position="1"/>
        <end position="26"/>
    </location>
</feature>
<dbReference type="PATRIC" id="fig|82380.11.peg.3179"/>
<feature type="chain" id="PRO_5002445083" description="Secreted protein" evidence="1">
    <location>
        <begin position="27"/>
        <end position="78"/>
    </location>
</feature>
<proteinExistence type="predicted"/>
<dbReference type="RefSeq" id="WP_045280393.1">
    <property type="nucleotide sequence ID" value="NZ_CAKKLT010000001.1"/>
</dbReference>
<dbReference type="AlphaFoldDB" id="A0A0F0L941"/>
<evidence type="ECO:0000256" key="1">
    <source>
        <dbReference type="SAM" id="SignalP"/>
    </source>
</evidence>
<evidence type="ECO:0008006" key="4">
    <source>
        <dbReference type="Google" id="ProtNLM"/>
    </source>
</evidence>
<sequence length="78" mass="7878">MRIKTAPAGVLLAAIAVLGIAAPASAMPGPGTGPGGYIIATTSAVCAQERAIKASQGYQVTNCVPGRGGWTFNYRNPF</sequence>
<name>A0A0F0L941_9MICO</name>
<dbReference type="EMBL" id="JYIW01000026">
    <property type="protein sequence ID" value="KJL28081.1"/>
    <property type="molecule type" value="Genomic_DNA"/>
</dbReference>
<evidence type="ECO:0000313" key="3">
    <source>
        <dbReference type="Proteomes" id="UP000033640"/>
    </source>
</evidence>
<accession>A0A0F0L941</accession>
<reference evidence="2 3" key="1">
    <citation type="submission" date="2015-02" db="EMBL/GenBank/DDBJ databases">
        <title>Draft genome sequences of ten Microbacterium spp. with emphasis on heavy metal contaminated environments.</title>
        <authorList>
            <person name="Corretto E."/>
        </authorList>
    </citation>
    <scope>NUCLEOTIDE SEQUENCE [LARGE SCALE GENOMIC DNA]</scope>
    <source>
        <strain evidence="2 3">BEL4b</strain>
    </source>
</reference>